<protein>
    <recommendedName>
        <fullName evidence="5">F-box domain-containing protein</fullName>
    </recommendedName>
</protein>
<dbReference type="GO" id="GO:0016567">
    <property type="term" value="P:protein ubiquitination"/>
    <property type="evidence" value="ECO:0007669"/>
    <property type="project" value="UniProtKB-UniPathway"/>
</dbReference>
<dbReference type="STRING" id="6689.A0A423TFB9"/>
<name>A0A423TFB9_PENVA</name>
<dbReference type="PANTHER" id="PTHR10706">
    <property type="entry name" value="F-BOX FAMILY PROTEIN"/>
    <property type="match status" value="1"/>
</dbReference>
<dbReference type="InterPro" id="IPR036047">
    <property type="entry name" value="F-box-like_dom_sf"/>
</dbReference>
<evidence type="ECO:0000313" key="4">
    <source>
        <dbReference type="Proteomes" id="UP000283509"/>
    </source>
</evidence>
<comment type="caution">
    <text evidence="3">The sequence shown here is derived from an EMBL/GenBank/DDBJ whole genome shotgun (WGS) entry which is preliminary data.</text>
</comment>
<organism evidence="3 4">
    <name type="scientific">Penaeus vannamei</name>
    <name type="common">Whiteleg shrimp</name>
    <name type="synonym">Litopenaeus vannamei</name>
    <dbReference type="NCBI Taxonomy" id="6689"/>
    <lineage>
        <taxon>Eukaryota</taxon>
        <taxon>Metazoa</taxon>
        <taxon>Ecdysozoa</taxon>
        <taxon>Arthropoda</taxon>
        <taxon>Crustacea</taxon>
        <taxon>Multicrustacea</taxon>
        <taxon>Malacostraca</taxon>
        <taxon>Eumalacostraca</taxon>
        <taxon>Eucarida</taxon>
        <taxon>Decapoda</taxon>
        <taxon>Dendrobranchiata</taxon>
        <taxon>Penaeoidea</taxon>
        <taxon>Penaeidae</taxon>
        <taxon>Penaeus</taxon>
    </lineage>
</organism>
<dbReference type="SUPFAM" id="SSF81383">
    <property type="entry name" value="F-box domain"/>
    <property type="match status" value="1"/>
</dbReference>
<dbReference type="EMBL" id="QCYY01001814">
    <property type="protein sequence ID" value="ROT75067.1"/>
    <property type="molecule type" value="Genomic_DNA"/>
</dbReference>
<evidence type="ECO:0008006" key="5">
    <source>
        <dbReference type="Google" id="ProtNLM"/>
    </source>
</evidence>
<dbReference type="Proteomes" id="UP000283509">
    <property type="component" value="Unassembled WGS sequence"/>
</dbReference>
<keyword evidence="2" id="KW-0833">Ubl conjugation pathway</keyword>
<keyword evidence="4" id="KW-1185">Reference proteome</keyword>
<dbReference type="GO" id="GO:0019005">
    <property type="term" value="C:SCF ubiquitin ligase complex"/>
    <property type="evidence" value="ECO:0007669"/>
    <property type="project" value="TreeGrafter"/>
</dbReference>
<dbReference type="UniPathway" id="UPA00143"/>
<comment type="pathway">
    <text evidence="1">Protein modification; protein ubiquitination.</text>
</comment>
<sequence length="393" mass="45646">MSLFNPYDLTELGATCKLLYTVSQSNSIWIKHCRRVIHLKDIELGEFSNYKKLYTNLLHKYGCLIGLYQTRFGPFGGLTEVVYSNGAIEGHTWDLVPSEDMEAPLKCNILFSLKRSEYHTQNVCLPHMSPHHGAVSIGTKKDTFTLLCFNPKEHAQAVWKDFGYDQEIFDHFQRHGHGLKKYRHPLFRQWGLNYHQQKLICLSHYFDFSMIHERLIFQHPRDIPELMPDGTCPKQLVMPGLFKSSDKVHGEQLLVFRYMKGVELAAFQVTGDGYEQAGQSLFEAYLEFPISYVPERHEFEDLIDSDVEEVQVPISDITSQTFTLPQDCQEDAPSDMCHARYLGYGNLRYPERVSINLIHVMVFDEDTVGVLWIEEESFTICKRVHQTFNQHHL</sequence>
<evidence type="ECO:0000256" key="1">
    <source>
        <dbReference type="ARBA" id="ARBA00004906"/>
    </source>
</evidence>
<gene>
    <name evidence="3" type="ORF">C7M84_006408</name>
</gene>
<evidence type="ECO:0000256" key="2">
    <source>
        <dbReference type="ARBA" id="ARBA00022786"/>
    </source>
</evidence>
<dbReference type="InterPro" id="IPR045048">
    <property type="entry name" value="FBXO31/39"/>
</dbReference>
<evidence type="ECO:0000313" key="3">
    <source>
        <dbReference type="EMBL" id="ROT75067.1"/>
    </source>
</evidence>
<dbReference type="Pfam" id="PF12014">
    <property type="entry name" value="Cyclin_D1_bind"/>
    <property type="match status" value="1"/>
</dbReference>
<reference evidence="3 4" key="1">
    <citation type="submission" date="2018-04" db="EMBL/GenBank/DDBJ databases">
        <authorList>
            <person name="Zhang X."/>
            <person name="Yuan J."/>
            <person name="Li F."/>
            <person name="Xiang J."/>
        </authorList>
    </citation>
    <scope>NUCLEOTIDE SEQUENCE [LARGE SCALE GENOMIC DNA]</scope>
    <source>
        <tissue evidence="3">Muscle</tissue>
    </source>
</reference>
<dbReference type="PANTHER" id="PTHR10706:SF130">
    <property type="entry name" value="F-BOX ONLY PROTEIN 31"/>
    <property type="match status" value="1"/>
</dbReference>
<dbReference type="AlphaFoldDB" id="A0A423TFB9"/>
<proteinExistence type="predicted"/>
<dbReference type="OrthoDB" id="722566at2759"/>
<dbReference type="GO" id="GO:0031146">
    <property type="term" value="P:SCF-dependent proteasomal ubiquitin-dependent protein catabolic process"/>
    <property type="evidence" value="ECO:0007669"/>
    <property type="project" value="TreeGrafter"/>
</dbReference>
<reference evidence="3 4" key="2">
    <citation type="submission" date="2019-01" db="EMBL/GenBank/DDBJ databases">
        <title>The decoding of complex shrimp genome reveals the adaptation for benthos swimmer, frequently molting mechanism and breeding impact on genome.</title>
        <authorList>
            <person name="Sun Y."/>
            <person name="Gao Y."/>
            <person name="Yu Y."/>
        </authorList>
    </citation>
    <scope>NUCLEOTIDE SEQUENCE [LARGE SCALE GENOMIC DNA]</scope>
    <source>
        <tissue evidence="3">Muscle</tissue>
    </source>
</reference>
<accession>A0A423TFB9</accession>